<dbReference type="GO" id="GO:0005730">
    <property type="term" value="C:nucleolus"/>
    <property type="evidence" value="ECO:0007669"/>
    <property type="project" value="InterPro"/>
</dbReference>
<dbReference type="OrthoDB" id="342531at2759"/>
<feature type="compositionally biased region" description="Acidic residues" evidence="4">
    <location>
        <begin position="707"/>
        <end position="727"/>
    </location>
</feature>
<dbReference type="STRING" id="42251.A0A2T6ZTS4"/>
<dbReference type="GO" id="GO:0000182">
    <property type="term" value="F:rDNA binding"/>
    <property type="evidence" value="ECO:0007669"/>
    <property type="project" value="TreeGrafter"/>
</dbReference>
<feature type="region of interest" description="Disordered" evidence="4">
    <location>
        <begin position="812"/>
        <end position="834"/>
    </location>
</feature>
<evidence type="ECO:0000313" key="6">
    <source>
        <dbReference type="Proteomes" id="UP000244722"/>
    </source>
</evidence>
<comment type="subcellular location">
    <subcellularLocation>
        <location evidence="1">Nucleus</location>
    </subcellularLocation>
</comment>
<dbReference type="PANTHER" id="PTHR13213">
    <property type="entry name" value="MYB-BINDING PROTEIN 1A FAMILY MEMBER"/>
    <property type="match status" value="1"/>
</dbReference>
<evidence type="ECO:0000313" key="5">
    <source>
        <dbReference type="EMBL" id="PUU78873.1"/>
    </source>
</evidence>
<proteinExistence type="inferred from homology"/>
<gene>
    <name evidence="5" type="ORF">B9Z19DRAFT_1108067</name>
</gene>
<dbReference type="AlphaFoldDB" id="A0A2T6ZTS4"/>
<dbReference type="GO" id="GO:0006355">
    <property type="term" value="P:regulation of DNA-templated transcription"/>
    <property type="evidence" value="ECO:0007669"/>
    <property type="project" value="InterPro"/>
</dbReference>
<dbReference type="PANTHER" id="PTHR13213:SF2">
    <property type="entry name" value="MYB-BINDING PROTEIN 1A"/>
    <property type="match status" value="1"/>
</dbReference>
<evidence type="ECO:0000256" key="3">
    <source>
        <dbReference type="ARBA" id="ARBA00023242"/>
    </source>
</evidence>
<comment type="similarity">
    <text evidence="2">Belongs to the MYBBP1A family.</text>
</comment>
<evidence type="ECO:0000256" key="2">
    <source>
        <dbReference type="ARBA" id="ARBA00006809"/>
    </source>
</evidence>
<feature type="region of interest" description="Disordered" evidence="4">
    <location>
        <begin position="1025"/>
        <end position="1045"/>
    </location>
</feature>
<dbReference type="Proteomes" id="UP000244722">
    <property type="component" value="Unassembled WGS sequence"/>
</dbReference>
<evidence type="ECO:0000256" key="1">
    <source>
        <dbReference type="ARBA" id="ARBA00004123"/>
    </source>
</evidence>
<feature type="compositionally biased region" description="Acidic residues" evidence="4">
    <location>
        <begin position="763"/>
        <end position="772"/>
    </location>
</feature>
<feature type="region of interest" description="Disordered" evidence="4">
    <location>
        <begin position="754"/>
        <end position="774"/>
    </location>
</feature>
<feature type="region of interest" description="Disordered" evidence="4">
    <location>
        <begin position="700"/>
        <end position="727"/>
    </location>
</feature>
<protein>
    <submittedName>
        <fullName evidence="5">DNA polymerase phi-domain-containing protein</fullName>
    </submittedName>
</protein>
<dbReference type="EMBL" id="NESQ01000105">
    <property type="protein sequence ID" value="PUU78873.1"/>
    <property type="molecule type" value="Genomic_DNA"/>
</dbReference>
<feature type="compositionally biased region" description="Basic and acidic residues" evidence="4">
    <location>
        <begin position="1025"/>
        <end position="1036"/>
    </location>
</feature>
<organism evidence="5 6">
    <name type="scientific">Tuber borchii</name>
    <name type="common">White truffle</name>
    <dbReference type="NCBI Taxonomy" id="42251"/>
    <lineage>
        <taxon>Eukaryota</taxon>
        <taxon>Fungi</taxon>
        <taxon>Dikarya</taxon>
        <taxon>Ascomycota</taxon>
        <taxon>Pezizomycotina</taxon>
        <taxon>Pezizomycetes</taxon>
        <taxon>Pezizales</taxon>
        <taxon>Tuberaceae</taxon>
        <taxon>Tuber</taxon>
    </lineage>
</organism>
<sequence>MSLHLYKPLGDNDHAIRLGAARTLTSELLQLLSSEHSEKSKSSLDYALGRLTKGLASGRESARLGFAVVLTEFLGHILEPGNAAKWGFELVGVIRLVVANTQPPGHTTGPEERDYHLGRLFGLKALVQSEILFHGVEGEGYAEVLKFLFELSVRKPWLRESCASIVCSAVSGWSDETKRWAAKVTYDALAGSGLAKTSDGVAVWLILQAYCPSVLPPKDPWAKECPLAKPNLVMLAKVLKEAGSKDEEGGNLQQKGSWSPKHNFVWDLVLEAYLGESEQWVDFREQEASALPTWEEFWKVVIDESLFSASSSNERKFWGFLIFGKALNRISALPDGGPYLGPMFSKNFMRCLINQLSDPERYLHKAAHKCMRALLQKAELTPWTVPVIFARLVSNSGTPNFGSLTKTKYVDKIMILADEDGLDAIIREFRKILLNPLGLKENSDSGEESQQRKTKVAEVRRQWVADQIITLIRNGKSVKAEVWIKSAVSLLAGFGFLEVPVRGAELGIPVSPASQAMFRSRLMSCLSHLLSLKDNISGDETWSYRAVKKAINSKDTLAIELDETIEIAIKNAQSTLKEINKKRASARKSAKAKRATQLESFELLYSFVVLQILSGEIDALEVLEELSLCYERVIKKRKHATGDEVDVSEVLVEILLSFLSKPSVLLRKLAQQVFTAFVGSITDAGLELLTNVLETKESLGGQQELFDKDDEDEDEDSDGVMDDGADDIEEVNVSASDEGEDSDELDSDVEIISASSASTSSQPDEDAADTGSDEAAKLEAALTCALTPHAPKADSDSDMSDGAMLTLDETLSNIFRQRTKPPSASKKRSEKAAKQNVTNFKVRVLDLLEIFAKADKRQKGEVRHDPRVLLLPLLACVRKTGDRAVAERCFGLLKICLRNPLPFHSAPPSSPPGREEEEEEEEERLWALLKEVHELAELDPGPAGKDRYAKACSTASLVLGKMLIGGGSEEMREEEFEKRVRRIVGAYAETLAKWVVEGGGVGVQRCFFVEFVDWVAGVRGGKSKGEVIGKGKGKGEGKRKRKKGV</sequence>
<accession>A0A2T6ZTS4</accession>
<dbReference type="InterPro" id="IPR007015">
    <property type="entry name" value="DNA_pol_V/MYBBP1A"/>
</dbReference>
<comment type="caution">
    <text evidence="5">The sequence shown here is derived from an EMBL/GenBank/DDBJ whole genome shotgun (WGS) entry which is preliminary data.</text>
</comment>
<keyword evidence="6" id="KW-1185">Reference proteome</keyword>
<reference evidence="5 6" key="1">
    <citation type="submission" date="2017-04" db="EMBL/GenBank/DDBJ databases">
        <title>Draft genome sequence of Tuber borchii Vittad., a whitish edible truffle.</title>
        <authorList>
            <consortium name="DOE Joint Genome Institute"/>
            <person name="Murat C."/>
            <person name="Kuo A."/>
            <person name="Barry K.W."/>
            <person name="Clum A."/>
            <person name="Dockter R.B."/>
            <person name="Fauchery L."/>
            <person name="Iotti M."/>
            <person name="Kohler A."/>
            <person name="Labutti K."/>
            <person name="Lindquist E.A."/>
            <person name="Lipzen A."/>
            <person name="Ohm R.A."/>
            <person name="Wang M."/>
            <person name="Grigoriev I.V."/>
            <person name="Zambonelli A."/>
            <person name="Martin F.M."/>
        </authorList>
    </citation>
    <scope>NUCLEOTIDE SEQUENCE [LARGE SCALE GENOMIC DNA]</scope>
    <source>
        <strain evidence="5 6">Tbo3840</strain>
    </source>
</reference>
<evidence type="ECO:0000256" key="4">
    <source>
        <dbReference type="SAM" id="MobiDB-lite"/>
    </source>
</evidence>
<dbReference type="SUPFAM" id="SSF48371">
    <property type="entry name" value="ARM repeat"/>
    <property type="match status" value="1"/>
</dbReference>
<name>A0A2T6ZTS4_TUBBO</name>
<dbReference type="InterPro" id="IPR016024">
    <property type="entry name" value="ARM-type_fold"/>
</dbReference>
<dbReference type="Pfam" id="PF04931">
    <property type="entry name" value="DNA_pol_phi"/>
    <property type="match status" value="1"/>
</dbReference>
<keyword evidence="3" id="KW-0539">Nucleus</keyword>